<keyword evidence="3" id="KW-1185">Reference proteome</keyword>
<reference evidence="2 3" key="1">
    <citation type="submission" date="2016-03" db="EMBL/GenBank/DDBJ databases">
        <title>Trachymyrmex septentrionalis WGS genome.</title>
        <authorList>
            <person name="Nygaard S."/>
            <person name="Hu H."/>
            <person name="Boomsma J."/>
            <person name="Zhang G."/>
        </authorList>
    </citation>
    <scope>NUCLEOTIDE SEQUENCE [LARGE SCALE GENOMIC DNA]</scope>
    <source>
        <strain evidence="2">Tsep2-gDNA-1</strain>
        <tissue evidence="2">Whole body</tissue>
    </source>
</reference>
<feature type="transmembrane region" description="Helical" evidence="1">
    <location>
        <begin position="230"/>
        <end position="250"/>
    </location>
</feature>
<feature type="transmembrane region" description="Helical" evidence="1">
    <location>
        <begin position="135"/>
        <end position="153"/>
    </location>
</feature>
<dbReference type="Proteomes" id="UP000078541">
    <property type="component" value="Unassembled WGS sequence"/>
</dbReference>
<accession>A0A195F2T8</accession>
<protein>
    <submittedName>
        <fullName evidence="2">Uncharacterized protein</fullName>
    </submittedName>
</protein>
<organism evidence="2 3">
    <name type="scientific">Trachymyrmex septentrionalis</name>
    <dbReference type="NCBI Taxonomy" id="34720"/>
    <lineage>
        <taxon>Eukaryota</taxon>
        <taxon>Metazoa</taxon>
        <taxon>Ecdysozoa</taxon>
        <taxon>Arthropoda</taxon>
        <taxon>Hexapoda</taxon>
        <taxon>Insecta</taxon>
        <taxon>Pterygota</taxon>
        <taxon>Neoptera</taxon>
        <taxon>Endopterygota</taxon>
        <taxon>Hymenoptera</taxon>
        <taxon>Apocrita</taxon>
        <taxon>Aculeata</taxon>
        <taxon>Formicoidea</taxon>
        <taxon>Formicidae</taxon>
        <taxon>Myrmicinae</taxon>
        <taxon>Trachymyrmex</taxon>
    </lineage>
</organism>
<name>A0A195F2T8_9HYME</name>
<evidence type="ECO:0000313" key="3">
    <source>
        <dbReference type="Proteomes" id="UP000078541"/>
    </source>
</evidence>
<keyword evidence="1" id="KW-0812">Transmembrane</keyword>
<evidence type="ECO:0000256" key="1">
    <source>
        <dbReference type="SAM" id="Phobius"/>
    </source>
</evidence>
<proteinExistence type="predicted"/>
<dbReference type="EMBL" id="KQ981864">
    <property type="protein sequence ID" value="KYN34404.1"/>
    <property type="molecule type" value="Genomic_DNA"/>
</dbReference>
<keyword evidence="1" id="KW-0472">Membrane</keyword>
<evidence type="ECO:0000313" key="2">
    <source>
        <dbReference type="EMBL" id="KYN34404.1"/>
    </source>
</evidence>
<gene>
    <name evidence="2" type="ORF">ALC56_11512</name>
</gene>
<sequence length="260" mass="28783">MPLTRLVVTDGARGEETRLRRAARRGAASAVTWVTTTAVVVDRVCRRCMCTDRGGSSRRRPSVFGSGARTPACATRAHTRVCVYVGDARRRKCRPRVYACPVGASRVGAARVGVPTYARNRAGRRDLGRRQVNTPLTYAFFSLVPFALALFPYNSFLSLSLSLSLPLSLSLSLPLSCSLICDTRVPEFISATDSLSMRACTQPIRERSIVDNSREAFLSFSPLPFSYSPLFLPSFLSFLTSYSIYFQGCARMHVRVHPRK</sequence>
<dbReference type="AlphaFoldDB" id="A0A195F2T8"/>
<keyword evidence="1" id="KW-1133">Transmembrane helix</keyword>